<evidence type="ECO:0000313" key="3">
    <source>
        <dbReference type="Proteomes" id="UP000238916"/>
    </source>
</evidence>
<accession>A0A2U3L116</accession>
<keyword evidence="2" id="KW-0378">Hydrolase</keyword>
<organism evidence="2 3">
    <name type="scientific">Candidatus Desulfosporosinus infrequens</name>
    <dbReference type="NCBI Taxonomy" id="2043169"/>
    <lineage>
        <taxon>Bacteria</taxon>
        <taxon>Bacillati</taxon>
        <taxon>Bacillota</taxon>
        <taxon>Clostridia</taxon>
        <taxon>Eubacteriales</taxon>
        <taxon>Desulfitobacteriaceae</taxon>
        <taxon>Desulfosporosinus</taxon>
    </lineage>
</organism>
<reference evidence="3" key="1">
    <citation type="submission" date="2018-02" db="EMBL/GenBank/DDBJ databases">
        <authorList>
            <person name="Hausmann B."/>
        </authorList>
    </citation>
    <scope>NUCLEOTIDE SEQUENCE [LARGE SCALE GENOMIC DNA]</scope>
    <source>
        <strain evidence="3">Peat soil MAG SbF1</strain>
    </source>
</reference>
<sequence>MFLTTLTGGLFAGIFAYIAVPILMRWFKKKEINAMRPFTYYCWIVGGLVLPTHFI</sequence>
<dbReference type="EMBL" id="OMOF01000261">
    <property type="protein sequence ID" value="SPF45540.1"/>
    <property type="molecule type" value="Genomic_DNA"/>
</dbReference>
<keyword evidence="1" id="KW-0812">Transmembrane</keyword>
<gene>
    <name evidence="2" type="ORF">SBF1_3330005</name>
</gene>
<dbReference type="AlphaFoldDB" id="A0A2U3L116"/>
<dbReference type="Proteomes" id="UP000238916">
    <property type="component" value="Unassembled WGS sequence"/>
</dbReference>
<keyword evidence="1" id="KW-0472">Membrane</keyword>
<evidence type="ECO:0000256" key="1">
    <source>
        <dbReference type="SAM" id="Phobius"/>
    </source>
</evidence>
<feature type="transmembrane region" description="Helical" evidence="1">
    <location>
        <begin position="6"/>
        <end position="26"/>
    </location>
</feature>
<name>A0A2U3L116_9FIRM</name>
<dbReference type="GO" id="GO:0050380">
    <property type="term" value="F:undecaprenyl-diphosphatase activity"/>
    <property type="evidence" value="ECO:0007669"/>
    <property type="project" value="UniProtKB-EC"/>
</dbReference>
<evidence type="ECO:0000313" key="2">
    <source>
        <dbReference type="EMBL" id="SPF45540.1"/>
    </source>
</evidence>
<dbReference type="EC" id="3.6.1.27" evidence="2"/>
<keyword evidence="1" id="KW-1133">Transmembrane helix</keyword>
<proteinExistence type="predicted"/>
<protein>
    <submittedName>
        <fullName evidence="2">Undecaprenyl-diphosphatase 2</fullName>
        <ecNumber evidence="2">3.6.1.27</ecNumber>
    </submittedName>
</protein>